<proteinExistence type="predicted"/>
<name>A0A9N7ZCP6_PLEPL</name>
<feature type="region of interest" description="Disordered" evidence="1">
    <location>
        <begin position="1"/>
        <end position="38"/>
    </location>
</feature>
<evidence type="ECO:0000313" key="2">
    <source>
        <dbReference type="EMBL" id="CAB1459166.1"/>
    </source>
</evidence>
<feature type="compositionally biased region" description="Polar residues" evidence="1">
    <location>
        <begin position="1"/>
        <end position="11"/>
    </location>
</feature>
<comment type="caution">
    <text evidence="2">The sequence shown here is derived from an EMBL/GenBank/DDBJ whole genome shotgun (WGS) entry which is preliminary data.</text>
</comment>
<reference evidence="2" key="1">
    <citation type="submission" date="2020-03" db="EMBL/GenBank/DDBJ databases">
        <authorList>
            <person name="Weist P."/>
        </authorList>
    </citation>
    <scope>NUCLEOTIDE SEQUENCE</scope>
</reference>
<gene>
    <name evidence="2" type="ORF">PLEPLA_LOCUS47002</name>
</gene>
<keyword evidence="3" id="KW-1185">Reference proteome</keyword>
<dbReference type="AlphaFoldDB" id="A0A9N7ZCP6"/>
<dbReference type="Proteomes" id="UP001153269">
    <property type="component" value="Unassembled WGS sequence"/>
</dbReference>
<evidence type="ECO:0000313" key="3">
    <source>
        <dbReference type="Proteomes" id="UP001153269"/>
    </source>
</evidence>
<dbReference type="EMBL" id="CADEAL010004420">
    <property type="protein sequence ID" value="CAB1459166.1"/>
    <property type="molecule type" value="Genomic_DNA"/>
</dbReference>
<evidence type="ECO:0000256" key="1">
    <source>
        <dbReference type="SAM" id="MobiDB-lite"/>
    </source>
</evidence>
<organism evidence="2 3">
    <name type="scientific">Pleuronectes platessa</name>
    <name type="common">European plaice</name>
    <dbReference type="NCBI Taxonomy" id="8262"/>
    <lineage>
        <taxon>Eukaryota</taxon>
        <taxon>Metazoa</taxon>
        <taxon>Chordata</taxon>
        <taxon>Craniata</taxon>
        <taxon>Vertebrata</taxon>
        <taxon>Euteleostomi</taxon>
        <taxon>Actinopterygii</taxon>
        <taxon>Neopterygii</taxon>
        <taxon>Teleostei</taxon>
        <taxon>Neoteleostei</taxon>
        <taxon>Acanthomorphata</taxon>
        <taxon>Carangaria</taxon>
        <taxon>Pleuronectiformes</taxon>
        <taxon>Pleuronectoidei</taxon>
        <taxon>Pleuronectidae</taxon>
        <taxon>Pleuronectes</taxon>
    </lineage>
</organism>
<sequence>MVSPGGNSSETSRAENTNNERRGAGRRRAQGQTNTTTGGRQTFSGLLFMITILVLSLHTSKAAGSGWTVLAEMTTVTKLARRLVHSSCEVTEAPWQPEIEMSVILQRRKVTRDEKTCSSTPASVLITRRSGISSSFQVDVFVFYVYGSSSSS</sequence>
<accession>A0A9N7ZCP6</accession>
<protein>
    <submittedName>
        <fullName evidence="2">Uncharacterized protein</fullName>
    </submittedName>
</protein>